<name>E0TIM6_ZINIC</name>
<keyword evidence="2" id="KW-1185">Reference proteome</keyword>
<dbReference type="Pfam" id="PF13177">
    <property type="entry name" value="DNA_pol3_delta2"/>
    <property type="match status" value="1"/>
</dbReference>
<dbReference type="InterPro" id="IPR027417">
    <property type="entry name" value="P-loop_NTPase"/>
</dbReference>
<protein>
    <submittedName>
        <fullName evidence="1">Putative DNA polymerase III, delta prime subunit</fullName>
    </submittedName>
</protein>
<accession>E0TIM6</accession>
<dbReference type="HOGENOM" id="CLU_976452_0_0_4"/>
<dbReference type="SUPFAM" id="SSF52540">
    <property type="entry name" value="P-loop containing nucleoside triphosphate hydrolases"/>
    <property type="match status" value="1"/>
</dbReference>
<dbReference type="AlphaFoldDB" id="E0TIM6"/>
<evidence type="ECO:0000313" key="2">
    <source>
        <dbReference type="Proteomes" id="UP000001303"/>
    </source>
</evidence>
<organism evidence="1 2">
    <name type="scientific">Zinderia insecticola (strain CARI)</name>
    <dbReference type="NCBI Taxonomy" id="871271"/>
    <lineage>
        <taxon>Bacteria</taxon>
        <taxon>Pseudomonadati</taxon>
        <taxon>Pseudomonadota</taxon>
        <taxon>Betaproteobacteria</taxon>
        <taxon>Burkholderiales</taxon>
        <taxon>Oxalobacteraceae</taxon>
        <taxon>Candidatus Zinderia</taxon>
    </lineage>
</organism>
<reference evidence="1 2" key="1">
    <citation type="journal article" date="2010" name="Genome Biol. Evol.">
        <title>Functional convergence in reduced genomes of bacterial symbionts spanning 200 My of evolution.</title>
        <authorList>
            <person name="McCutcheon J.P."/>
            <person name="Moran N.A."/>
        </authorList>
    </citation>
    <scope>NUCLEOTIDE SEQUENCE [LARGE SCALE GENOMIC DNA]</scope>
    <source>
        <strain evidence="1 2">CARI</strain>
    </source>
</reference>
<dbReference type="Proteomes" id="UP000001303">
    <property type="component" value="Chromosome"/>
</dbReference>
<gene>
    <name evidence="1" type="primary">holB</name>
    <name evidence="1" type="ordered locus">ZICARI_025</name>
</gene>
<dbReference type="STRING" id="871271.ZICARI_025"/>
<proteinExistence type="predicted"/>
<reference key="2">
    <citation type="submission" date="2010-08" db="EMBL/GenBank/DDBJ databases">
        <title>Functional convergence in reduced genomes of bacterial symbionts spanning 200 million years of evolution.</title>
        <authorList>
            <person name="McCutcheon J.P."/>
            <person name="Moran N.A."/>
        </authorList>
    </citation>
    <scope>NUCLEOTIDE SEQUENCE</scope>
    <source>
        <strain>CARI</strain>
    </source>
</reference>
<sequence>MINKKIFKLIKKNKINNILFYNNKYLININSIKKIIKYILCTKKKKICNKCLSCNLYNNNNHPDFLIINSLYYKNNIEFNKNIKIKKLKLLNKFLNFSNICSKKKIILIYYAEYLNKNSFNYLINFLENKKRNLLIILVTNNIQNVNFSILFKFFKILYKKNNFKKKILKNNYINKIILQLIKIKINSSFKKFLNIIKNIPLNIIINVILKFLEDIIFFKFTKNVKNFLYYKIHISFLSKKIKNIYIIYNIINIINNKLDLINKKKKFNILYFKEILLNYLYIYK</sequence>
<dbReference type="EMBL" id="CP002161">
    <property type="protein sequence ID" value="ADM89653.1"/>
    <property type="molecule type" value="Genomic_DNA"/>
</dbReference>
<dbReference type="Gene3D" id="3.40.50.300">
    <property type="entry name" value="P-loop containing nucleotide triphosphate hydrolases"/>
    <property type="match status" value="1"/>
</dbReference>
<dbReference type="KEGG" id="zin:ZICARI_025"/>
<evidence type="ECO:0000313" key="1">
    <source>
        <dbReference type="EMBL" id="ADM89653.1"/>
    </source>
</evidence>